<comment type="caution">
    <text evidence="2">The sequence shown here is derived from an EMBL/GenBank/DDBJ whole genome shotgun (WGS) entry which is preliminary data.</text>
</comment>
<dbReference type="STRING" id="1618994.UX57_C0001G0036"/>
<name>A0A0G1QAJ0_9BACT</name>
<dbReference type="Gene3D" id="2.60.40.10">
    <property type="entry name" value="Immunoglobulins"/>
    <property type="match status" value="1"/>
</dbReference>
<evidence type="ECO:0000313" key="3">
    <source>
        <dbReference type="Proteomes" id="UP000034795"/>
    </source>
</evidence>
<dbReference type="Proteomes" id="UP000034795">
    <property type="component" value="Unassembled WGS sequence"/>
</dbReference>
<keyword evidence="1" id="KW-1133">Transmembrane helix</keyword>
<gene>
    <name evidence="2" type="ORF">UX57_C0001G0036</name>
</gene>
<dbReference type="InterPro" id="IPR013783">
    <property type="entry name" value="Ig-like_fold"/>
</dbReference>
<keyword evidence="1" id="KW-0812">Transmembrane</keyword>
<dbReference type="EMBL" id="LCMS01000001">
    <property type="protein sequence ID" value="KKU41812.1"/>
    <property type="molecule type" value="Genomic_DNA"/>
</dbReference>
<accession>A0A0G1QAJ0</accession>
<feature type="transmembrane region" description="Helical" evidence="1">
    <location>
        <begin position="397"/>
        <end position="414"/>
    </location>
</feature>
<protein>
    <recommendedName>
        <fullName evidence="4">CARDB domain-containing protein</fullName>
    </recommendedName>
</protein>
<sequence length="458" mass="49471">MDKKNKQKRVFSGSLILASLFFLFFPFLTPLPAKAIGASPSRINNVTVLRGTVQTQSISIVRAISEGNREVTVNVTKRGEYAHYINAPESIILLSGQNSVIYTFDVDATDAAVGEYQVILSFLVDPYITAQTEATSGGMSAGVGFITGVDIPVTFTVSGDQVVSYDVQSMGMDDTEVNMPVFLTFNIHNTGNVEWKPQKVELTFTDTSDPAHVVTEIVESEDFPVVKPSAESVVTVVQIASVLIEGTYEVKAKFYYEGQVVAELSSSSLLTVYPVGTLAQSGELLSASTNKTSYERGEKVNASVIFKNTGEVKVNGTLYIDMYKDGSYVDLLLGETLAVDRGDEVVFSKIIETDGPGDYVASAYVKYSNKKTESIDLAFSVISAGGVGDALSFANSVWGLAILIGIIVVIAVIIKITRKKNGTSPTIIPQTNTIPTINQMEAHKEEQNVLPIDETKEN</sequence>
<reference evidence="2 3" key="1">
    <citation type="journal article" date="2015" name="Nature">
        <title>rRNA introns, odd ribosomes, and small enigmatic genomes across a large radiation of phyla.</title>
        <authorList>
            <person name="Brown C.T."/>
            <person name="Hug L.A."/>
            <person name="Thomas B.C."/>
            <person name="Sharon I."/>
            <person name="Castelle C.J."/>
            <person name="Singh A."/>
            <person name="Wilkins M.J."/>
            <person name="Williams K.H."/>
            <person name="Banfield J.F."/>
        </authorList>
    </citation>
    <scope>NUCLEOTIDE SEQUENCE [LARGE SCALE GENOMIC DNA]</scope>
</reference>
<dbReference type="AlphaFoldDB" id="A0A0G1QAJ0"/>
<proteinExistence type="predicted"/>
<evidence type="ECO:0000313" key="2">
    <source>
        <dbReference type="EMBL" id="KKU41812.1"/>
    </source>
</evidence>
<organism evidence="2 3">
    <name type="scientific">Candidatus Uhrbacteria bacterium GW2011_GWE2_46_68</name>
    <dbReference type="NCBI Taxonomy" id="1618994"/>
    <lineage>
        <taxon>Bacteria</taxon>
        <taxon>Candidatus Uhriibacteriota</taxon>
    </lineage>
</organism>
<evidence type="ECO:0000256" key="1">
    <source>
        <dbReference type="SAM" id="Phobius"/>
    </source>
</evidence>
<keyword evidence="1" id="KW-0472">Membrane</keyword>
<evidence type="ECO:0008006" key="4">
    <source>
        <dbReference type="Google" id="ProtNLM"/>
    </source>
</evidence>